<dbReference type="PRINTS" id="PR00385">
    <property type="entry name" value="P450"/>
</dbReference>
<comment type="similarity">
    <text evidence="1">Belongs to the cytochrome P450 family.</text>
</comment>
<evidence type="ECO:0000313" key="3">
    <source>
        <dbReference type="Proteomes" id="UP000549695"/>
    </source>
</evidence>
<dbReference type="GO" id="GO:0005506">
    <property type="term" value="F:iron ion binding"/>
    <property type="evidence" value="ECO:0007669"/>
    <property type="project" value="InterPro"/>
</dbReference>
<dbReference type="GO" id="GO:0020037">
    <property type="term" value="F:heme binding"/>
    <property type="evidence" value="ECO:0007669"/>
    <property type="project" value="InterPro"/>
</dbReference>
<name>A0A852VSR5_PSEA5</name>
<dbReference type="PRINTS" id="PR00359">
    <property type="entry name" value="BP450"/>
</dbReference>
<dbReference type="InterPro" id="IPR017972">
    <property type="entry name" value="Cyt_P450_CS"/>
</dbReference>
<dbReference type="AlphaFoldDB" id="A0A852VSR5"/>
<dbReference type="SUPFAM" id="SSF48264">
    <property type="entry name" value="Cytochrome P450"/>
    <property type="match status" value="1"/>
</dbReference>
<evidence type="ECO:0000256" key="1">
    <source>
        <dbReference type="ARBA" id="ARBA00010617"/>
    </source>
</evidence>
<dbReference type="InterPro" id="IPR002397">
    <property type="entry name" value="Cyt_P450_B"/>
</dbReference>
<comment type="caution">
    <text evidence="2">The sequence shown here is derived from an EMBL/GenBank/DDBJ whole genome shotgun (WGS) entry which is preliminary data.</text>
</comment>
<dbReference type="PANTHER" id="PTHR46696">
    <property type="entry name" value="P450, PUTATIVE (EUROFUNG)-RELATED"/>
    <property type="match status" value="1"/>
</dbReference>
<dbReference type="GO" id="GO:0004497">
    <property type="term" value="F:monooxygenase activity"/>
    <property type="evidence" value="ECO:0007669"/>
    <property type="project" value="InterPro"/>
</dbReference>
<dbReference type="PROSITE" id="PS00086">
    <property type="entry name" value="CYTOCHROME_P450"/>
    <property type="match status" value="1"/>
</dbReference>
<dbReference type="Gene3D" id="1.10.630.10">
    <property type="entry name" value="Cytochrome P450"/>
    <property type="match status" value="1"/>
</dbReference>
<dbReference type="Proteomes" id="UP000549695">
    <property type="component" value="Unassembled WGS sequence"/>
</dbReference>
<accession>A0A852VSR5</accession>
<proteinExistence type="inferred from homology"/>
<dbReference type="InterPro" id="IPR036396">
    <property type="entry name" value="Cyt_P450_sf"/>
</dbReference>
<organism evidence="2 3">
    <name type="scientific">Pseudonocardia alni</name>
    <name type="common">Amycolata alni</name>
    <dbReference type="NCBI Taxonomy" id="33907"/>
    <lineage>
        <taxon>Bacteria</taxon>
        <taxon>Bacillati</taxon>
        <taxon>Actinomycetota</taxon>
        <taxon>Actinomycetes</taxon>
        <taxon>Pseudonocardiales</taxon>
        <taxon>Pseudonocardiaceae</taxon>
        <taxon>Pseudonocardia</taxon>
    </lineage>
</organism>
<dbReference type="EMBL" id="JACCCZ010000001">
    <property type="protein sequence ID" value="NYF99932.1"/>
    <property type="molecule type" value="Genomic_DNA"/>
</dbReference>
<keyword evidence="3" id="KW-1185">Reference proteome</keyword>
<evidence type="ECO:0000313" key="2">
    <source>
        <dbReference type="EMBL" id="NYF99932.1"/>
    </source>
</evidence>
<protein>
    <submittedName>
        <fullName evidence="2">Cytochrome P450</fullName>
    </submittedName>
</protein>
<dbReference type="RefSeq" id="WP_179759898.1">
    <property type="nucleotide sequence ID" value="NZ_BAAAJZ010000011.1"/>
</dbReference>
<dbReference type="GO" id="GO:0016705">
    <property type="term" value="F:oxidoreductase activity, acting on paired donors, with incorporation or reduction of molecular oxygen"/>
    <property type="evidence" value="ECO:0007669"/>
    <property type="project" value="InterPro"/>
</dbReference>
<sequence>MTCPFTARTRLLSEPDAVVTGGPVVRTALPGGPAVWVVTEEALARRVLTDPRFAKDPALAPPEVTDLEPSAAERLSLTTADGPGHARLRRAHAPLLSARALARHAGRARALASALLEGLGSGEVDLTEDFTTRYPLAVVLEVVGAPPGLLDDAVAACRAMWSPDPSVAGAAFGRLQAIGTATVTDGTGDGVAAGLRAALPDLTCAQVGYLVFGLVFAGQLTTDAALGYVVAHALAPGLADRTAGELDALVAGVLRVHPPAPFSLWRFARTVADLDGVPLPAGAPVLVDIRGIDAGPVVGHPLTFGHGPHFCAGAHLARLELRTVLEVLRDRFPDARPAGPVSGLVEVHPGGPVGARLAALPVRLHPAR</sequence>
<gene>
    <name evidence="2" type="ORF">HDA37_000218</name>
</gene>
<dbReference type="GeneID" id="98050056"/>
<dbReference type="PANTHER" id="PTHR46696:SF1">
    <property type="entry name" value="CYTOCHROME P450 YJIB-RELATED"/>
    <property type="match status" value="1"/>
</dbReference>
<reference evidence="2 3" key="1">
    <citation type="submission" date="2020-07" db="EMBL/GenBank/DDBJ databases">
        <title>Sequencing the genomes of 1000 actinobacteria strains.</title>
        <authorList>
            <person name="Klenk H.-P."/>
        </authorList>
    </citation>
    <scope>NUCLEOTIDE SEQUENCE [LARGE SCALE GENOMIC DNA]</scope>
    <source>
        <strain evidence="2 3">DSM 44749</strain>
    </source>
</reference>
<dbReference type="InterPro" id="IPR001128">
    <property type="entry name" value="Cyt_P450"/>
</dbReference>